<reference evidence="2" key="1">
    <citation type="journal article" date="2019" name="Int. J. Syst. Evol. Microbiol.">
        <title>The Global Catalogue of Microorganisms (GCM) 10K type strain sequencing project: providing services to taxonomists for standard genome sequencing and annotation.</title>
        <authorList>
            <consortium name="The Broad Institute Genomics Platform"/>
            <consortium name="The Broad Institute Genome Sequencing Center for Infectious Disease"/>
            <person name="Wu L."/>
            <person name="Ma J."/>
        </authorList>
    </citation>
    <scope>NUCLEOTIDE SEQUENCE [LARGE SCALE GENOMIC DNA]</scope>
    <source>
        <strain evidence="2">CGMCC 1.10363</strain>
    </source>
</reference>
<gene>
    <name evidence="1" type="ORF">ACFOYW_13200</name>
</gene>
<dbReference type="Proteomes" id="UP001595900">
    <property type="component" value="Unassembled WGS sequence"/>
</dbReference>
<dbReference type="EMBL" id="JBHSCN010000006">
    <property type="protein sequence ID" value="MFC4244330.1"/>
    <property type="molecule type" value="Genomic_DNA"/>
</dbReference>
<organism evidence="1 2">
    <name type="scientific">Gryllotalpicola reticulitermitis</name>
    <dbReference type="NCBI Taxonomy" id="1184153"/>
    <lineage>
        <taxon>Bacteria</taxon>
        <taxon>Bacillati</taxon>
        <taxon>Actinomycetota</taxon>
        <taxon>Actinomycetes</taxon>
        <taxon>Micrococcales</taxon>
        <taxon>Microbacteriaceae</taxon>
        <taxon>Gryllotalpicola</taxon>
    </lineage>
</organism>
<dbReference type="RefSeq" id="WP_390229690.1">
    <property type="nucleotide sequence ID" value="NZ_JBHSCN010000006.1"/>
</dbReference>
<accession>A0ABV8Q7M3</accession>
<evidence type="ECO:0000313" key="1">
    <source>
        <dbReference type="EMBL" id="MFC4244330.1"/>
    </source>
</evidence>
<name>A0ABV8Q7M3_9MICO</name>
<proteinExistence type="predicted"/>
<keyword evidence="2" id="KW-1185">Reference proteome</keyword>
<sequence>MSTSEHPADAEPVLVQIEDGSELEIRNRYGERRTVRVGREWELRVGDEVVGHISYAMLTRERRSPGKRYVNARWQSPGWRYRESGDHHWLERPSRKECVESLMWALSRRRAAGGS</sequence>
<evidence type="ECO:0000313" key="2">
    <source>
        <dbReference type="Proteomes" id="UP001595900"/>
    </source>
</evidence>
<comment type="caution">
    <text evidence="1">The sequence shown here is derived from an EMBL/GenBank/DDBJ whole genome shotgun (WGS) entry which is preliminary data.</text>
</comment>
<protein>
    <submittedName>
        <fullName evidence="1">Uncharacterized protein</fullName>
    </submittedName>
</protein>